<evidence type="ECO:0000313" key="2">
    <source>
        <dbReference type="Proteomes" id="UP001148662"/>
    </source>
</evidence>
<evidence type="ECO:0000313" key="1">
    <source>
        <dbReference type="EMBL" id="KAJ3555568.1"/>
    </source>
</evidence>
<dbReference type="EMBL" id="JANHOG010000319">
    <property type="protein sequence ID" value="KAJ3555568.1"/>
    <property type="molecule type" value="Genomic_DNA"/>
</dbReference>
<keyword evidence="2" id="KW-1185">Reference proteome</keyword>
<organism evidence="1 2">
    <name type="scientific">Phlebia brevispora</name>
    <dbReference type="NCBI Taxonomy" id="194682"/>
    <lineage>
        <taxon>Eukaryota</taxon>
        <taxon>Fungi</taxon>
        <taxon>Dikarya</taxon>
        <taxon>Basidiomycota</taxon>
        <taxon>Agaricomycotina</taxon>
        <taxon>Agaricomycetes</taxon>
        <taxon>Polyporales</taxon>
        <taxon>Meruliaceae</taxon>
        <taxon>Phlebia</taxon>
    </lineage>
</organism>
<proteinExistence type="predicted"/>
<name>A0ACC1T8B2_9APHY</name>
<gene>
    <name evidence="1" type="ORF">NM688_g2504</name>
</gene>
<comment type="caution">
    <text evidence="1">The sequence shown here is derived from an EMBL/GenBank/DDBJ whole genome shotgun (WGS) entry which is preliminary data.</text>
</comment>
<dbReference type="Proteomes" id="UP001148662">
    <property type="component" value="Unassembled WGS sequence"/>
</dbReference>
<reference evidence="1" key="1">
    <citation type="submission" date="2022-07" db="EMBL/GenBank/DDBJ databases">
        <title>Genome Sequence of Phlebia brevispora.</title>
        <authorList>
            <person name="Buettner E."/>
        </authorList>
    </citation>
    <scope>NUCLEOTIDE SEQUENCE</scope>
    <source>
        <strain evidence="1">MPL23</strain>
    </source>
</reference>
<sequence length="232" mass="26226">MYTPSALRMLLIVICTHSLYVATSSPTRAPQQHERAAYRKRGPMDVANAPRVPIILAFQLFFFGISALEASHIATTLWTQSANNMVHSSLTVPTEFAVGTIMIVTGTCLRVVCYRTLGRHFTFDMSLQEDHKLVTHGPYAIIRHPSYSGILLVFIGVFLTQLGPSSHWNQVGKWESFSGQLIGSAYIALLSFMIVAVFGRINKEDVVLRETFKDQWQQWAKRTPYRLIPFVY</sequence>
<protein>
    <submittedName>
        <fullName evidence="1">Uncharacterized protein</fullName>
    </submittedName>
</protein>
<accession>A0ACC1T8B2</accession>